<gene>
    <name evidence="10" type="ORF">J1C48_05820</name>
</gene>
<dbReference type="InterPro" id="IPR003593">
    <property type="entry name" value="AAA+_ATPase"/>
</dbReference>
<dbReference type="PROSITE" id="PS50893">
    <property type="entry name" value="ABC_TRANSPORTER_2"/>
    <property type="match status" value="1"/>
</dbReference>
<keyword evidence="4" id="KW-1003">Cell membrane</keyword>
<organism evidence="10 11">
    <name type="scientific">Jiella flava</name>
    <dbReference type="NCBI Taxonomy" id="2816857"/>
    <lineage>
        <taxon>Bacteria</taxon>
        <taxon>Pseudomonadati</taxon>
        <taxon>Pseudomonadota</taxon>
        <taxon>Alphaproteobacteria</taxon>
        <taxon>Hyphomicrobiales</taxon>
        <taxon>Aurantimonadaceae</taxon>
        <taxon>Jiella</taxon>
    </lineage>
</organism>
<comment type="similarity">
    <text evidence="2">Belongs to the ABC transporter superfamily.</text>
</comment>
<dbReference type="GO" id="GO:0005524">
    <property type="term" value="F:ATP binding"/>
    <property type="evidence" value="ECO:0007669"/>
    <property type="project" value="UniProtKB-KW"/>
</dbReference>
<dbReference type="EMBL" id="JAFMPP010000003">
    <property type="protein sequence ID" value="MBO0662084.1"/>
    <property type="molecule type" value="Genomic_DNA"/>
</dbReference>
<dbReference type="Pfam" id="PF17912">
    <property type="entry name" value="OB_MalK"/>
    <property type="match status" value="1"/>
</dbReference>
<dbReference type="GO" id="GO:0055052">
    <property type="term" value="C:ATP-binding cassette (ABC) transporter complex, substrate-binding subunit-containing"/>
    <property type="evidence" value="ECO:0007669"/>
    <property type="project" value="TreeGrafter"/>
</dbReference>
<evidence type="ECO:0000256" key="5">
    <source>
        <dbReference type="ARBA" id="ARBA00022741"/>
    </source>
</evidence>
<feature type="domain" description="ABC transporter" evidence="9">
    <location>
        <begin position="4"/>
        <end position="234"/>
    </location>
</feature>
<evidence type="ECO:0000313" key="11">
    <source>
        <dbReference type="Proteomes" id="UP000664122"/>
    </source>
</evidence>
<dbReference type="RefSeq" id="WP_207256835.1">
    <property type="nucleotide sequence ID" value="NZ_JAFMPP010000003.1"/>
</dbReference>
<evidence type="ECO:0000256" key="1">
    <source>
        <dbReference type="ARBA" id="ARBA00004417"/>
    </source>
</evidence>
<keyword evidence="5" id="KW-0547">Nucleotide-binding</keyword>
<dbReference type="FunFam" id="3.40.50.300:FF:000042">
    <property type="entry name" value="Maltose/maltodextrin ABC transporter, ATP-binding protein"/>
    <property type="match status" value="1"/>
</dbReference>
<name>A0A939FZ91_9HYPH</name>
<dbReference type="PANTHER" id="PTHR43875:SF15">
    <property type="entry name" value="TREHALOSE IMPORT ATP-BINDING PROTEIN SUGC"/>
    <property type="match status" value="1"/>
</dbReference>
<keyword evidence="11" id="KW-1185">Reference proteome</keyword>
<evidence type="ECO:0000256" key="2">
    <source>
        <dbReference type="ARBA" id="ARBA00005417"/>
    </source>
</evidence>
<dbReference type="PANTHER" id="PTHR43875">
    <property type="entry name" value="MALTODEXTRIN IMPORT ATP-BINDING PROTEIN MSMX"/>
    <property type="match status" value="1"/>
</dbReference>
<sequence length="371" mass="39493">MTTLALNNVTKRYGKDTILDAVSLSIEDGETLAIFGPSGAGKTVLLRLIAGMTEPEAGEILMNGEDLIEVAPEHRSVGMAFQNFALFPHMSAFENIAAPLEAKPAKGDGIAVGVRKIAELLKIDHVLNHAPRALSNGQKQRTALARALVGAPKILLLDDPLRNVDAKLRFEMRLELPRLLEGFGSTVLYVTQDYREAMALGDRIAVLMDGRFAQVGTPEEIYLAPATIAVAELFGDPVINLFDAEVMAEDGHVTARVGRARLALPAGFKAAAGRPVVLGIRPESVVRSRAGSAGAINATVAALLPLNDRMVRLLITEDGQEFYTSRDFGEGSDAGEGATLTIGAAPEDIMLFDKESGHRIAPDAAAGRPIE</sequence>
<dbReference type="SUPFAM" id="SSF52540">
    <property type="entry name" value="P-loop containing nucleoside triphosphate hydrolases"/>
    <property type="match status" value="1"/>
</dbReference>
<dbReference type="InterPro" id="IPR047641">
    <property type="entry name" value="ABC_transpr_MalK/UgpC-like"/>
</dbReference>
<evidence type="ECO:0000256" key="7">
    <source>
        <dbReference type="ARBA" id="ARBA00022967"/>
    </source>
</evidence>
<proteinExistence type="inferred from homology"/>
<evidence type="ECO:0000256" key="8">
    <source>
        <dbReference type="ARBA" id="ARBA00023136"/>
    </source>
</evidence>
<dbReference type="InterPro" id="IPR012340">
    <property type="entry name" value="NA-bd_OB-fold"/>
</dbReference>
<accession>A0A939FZ91</accession>
<dbReference type="Gene3D" id="2.40.50.100">
    <property type="match status" value="1"/>
</dbReference>
<evidence type="ECO:0000256" key="6">
    <source>
        <dbReference type="ARBA" id="ARBA00022840"/>
    </source>
</evidence>
<dbReference type="AlphaFoldDB" id="A0A939FZ91"/>
<evidence type="ECO:0000313" key="10">
    <source>
        <dbReference type="EMBL" id="MBO0662084.1"/>
    </source>
</evidence>
<dbReference type="GO" id="GO:0140359">
    <property type="term" value="F:ABC-type transporter activity"/>
    <property type="evidence" value="ECO:0007669"/>
    <property type="project" value="UniProtKB-ARBA"/>
</dbReference>
<comment type="caution">
    <text evidence="10">The sequence shown here is derived from an EMBL/GenBank/DDBJ whole genome shotgun (WGS) entry which is preliminary data.</text>
</comment>
<dbReference type="Gene3D" id="2.40.50.140">
    <property type="entry name" value="Nucleic acid-binding proteins"/>
    <property type="match status" value="1"/>
</dbReference>
<dbReference type="GO" id="GO:0016887">
    <property type="term" value="F:ATP hydrolysis activity"/>
    <property type="evidence" value="ECO:0007669"/>
    <property type="project" value="InterPro"/>
</dbReference>
<dbReference type="SMART" id="SM00382">
    <property type="entry name" value="AAA"/>
    <property type="match status" value="1"/>
</dbReference>
<evidence type="ECO:0000259" key="9">
    <source>
        <dbReference type="PROSITE" id="PS50893"/>
    </source>
</evidence>
<evidence type="ECO:0000256" key="4">
    <source>
        <dbReference type="ARBA" id="ARBA00022475"/>
    </source>
</evidence>
<keyword evidence="7" id="KW-1278">Translocase</keyword>
<dbReference type="Pfam" id="PF00005">
    <property type="entry name" value="ABC_tran"/>
    <property type="match status" value="1"/>
</dbReference>
<dbReference type="InterPro" id="IPR027417">
    <property type="entry name" value="P-loop_NTPase"/>
</dbReference>
<dbReference type="InterPro" id="IPR040582">
    <property type="entry name" value="OB_MalK-like"/>
</dbReference>
<dbReference type="InterPro" id="IPR003439">
    <property type="entry name" value="ABC_transporter-like_ATP-bd"/>
</dbReference>
<protein>
    <submittedName>
        <fullName evidence="10">ABC transporter ATP-binding protein</fullName>
    </submittedName>
</protein>
<dbReference type="Gene3D" id="3.40.50.300">
    <property type="entry name" value="P-loop containing nucleotide triphosphate hydrolases"/>
    <property type="match status" value="1"/>
</dbReference>
<dbReference type="InterPro" id="IPR008995">
    <property type="entry name" value="Mo/tungstate-bd_C_term_dom"/>
</dbReference>
<keyword evidence="3" id="KW-0813">Transport</keyword>
<evidence type="ECO:0000256" key="3">
    <source>
        <dbReference type="ARBA" id="ARBA00022448"/>
    </source>
</evidence>
<keyword evidence="6 10" id="KW-0067">ATP-binding</keyword>
<comment type="subcellular location">
    <subcellularLocation>
        <location evidence="1">Cell inner membrane</location>
        <topology evidence="1">Peripheral membrane protein</topology>
    </subcellularLocation>
</comment>
<reference evidence="10" key="1">
    <citation type="submission" date="2021-03" db="EMBL/GenBank/DDBJ databases">
        <title>Whole genome sequence of Jiella sp. CQZ9-1.</title>
        <authorList>
            <person name="Tuo L."/>
        </authorList>
    </citation>
    <scope>NUCLEOTIDE SEQUENCE</scope>
    <source>
        <strain evidence="10">CQZ9-1</strain>
    </source>
</reference>
<dbReference type="SUPFAM" id="SSF50331">
    <property type="entry name" value="MOP-like"/>
    <property type="match status" value="1"/>
</dbReference>
<keyword evidence="8" id="KW-0472">Membrane</keyword>
<dbReference type="Proteomes" id="UP000664122">
    <property type="component" value="Unassembled WGS sequence"/>
</dbReference>